<dbReference type="PANTHER" id="PTHR30055">
    <property type="entry name" value="HTH-TYPE TRANSCRIPTIONAL REGULATOR RUTR"/>
    <property type="match status" value="1"/>
</dbReference>
<organism evidence="6 7">
    <name type="scientific">Ornithinicoccus hortensis</name>
    <dbReference type="NCBI Taxonomy" id="82346"/>
    <lineage>
        <taxon>Bacteria</taxon>
        <taxon>Bacillati</taxon>
        <taxon>Actinomycetota</taxon>
        <taxon>Actinomycetes</taxon>
        <taxon>Micrococcales</taxon>
        <taxon>Intrasporangiaceae</taxon>
        <taxon>Ornithinicoccus</taxon>
    </lineage>
</organism>
<name>A0A542YTZ8_9MICO</name>
<dbReference type="PROSITE" id="PS50977">
    <property type="entry name" value="HTH_TETR_2"/>
    <property type="match status" value="1"/>
</dbReference>
<evidence type="ECO:0000256" key="1">
    <source>
        <dbReference type="ARBA" id="ARBA00023015"/>
    </source>
</evidence>
<evidence type="ECO:0000256" key="2">
    <source>
        <dbReference type="ARBA" id="ARBA00023125"/>
    </source>
</evidence>
<dbReference type="Gene3D" id="1.10.357.10">
    <property type="entry name" value="Tetracycline Repressor, domain 2"/>
    <property type="match status" value="1"/>
</dbReference>
<gene>
    <name evidence="6" type="ORF">FB467_2723</name>
</gene>
<sequence length="212" mass="23758">MHPCTVSELPNRDRQAERREATRLEILDAAWEVAREDGLAAITLRAVARRVGMRAPSLYTHVDSKMAIYDAMFGQAWGHCLDRMQRAHEVLQAATVREALHPRDVLLRATRAYFDFALEDPVRHQLMDLRTIPGFVPSPTAYEPAVAVLDLMRQVLADLAVTRDEDVDLATALLGGLINAQLANDPGGDRWSRQFDRAMEMYADAVGLPPRD</sequence>
<dbReference type="EMBL" id="VFOP01000001">
    <property type="protein sequence ID" value="TQL51573.1"/>
    <property type="molecule type" value="Genomic_DNA"/>
</dbReference>
<evidence type="ECO:0000256" key="3">
    <source>
        <dbReference type="ARBA" id="ARBA00023163"/>
    </source>
</evidence>
<dbReference type="InterPro" id="IPR001647">
    <property type="entry name" value="HTH_TetR"/>
</dbReference>
<evidence type="ECO:0000259" key="5">
    <source>
        <dbReference type="PROSITE" id="PS50977"/>
    </source>
</evidence>
<dbReference type="GO" id="GO:0003700">
    <property type="term" value="F:DNA-binding transcription factor activity"/>
    <property type="evidence" value="ECO:0007669"/>
    <property type="project" value="TreeGrafter"/>
</dbReference>
<dbReference type="Proteomes" id="UP000319516">
    <property type="component" value="Unassembled WGS sequence"/>
</dbReference>
<evidence type="ECO:0000313" key="7">
    <source>
        <dbReference type="Proteomes" id="UP000319516"/>
    </source>
</evidence>
<dbReference type="InterPro" id="IPR036271">
    <property type="entry name" value="Tet_transcr_reg_TetR-rel_C_sf"/>
</dbReference>
<feature type="DNA-binding region" description="H-T-H motif" evidence="4">
    <location>
        <begin position="43"/>
        <end position="62"/>
    </location>
</feature>
<dbReference type="InterPro" id="IPR009057">
    <property type="entry name" value="Homeodomain-like_sf"/>
</dbReference>
<dbReference type="PANTHER" id="PTHR30055:SF234">
    <property type="entry name" value="HTH-TYPE TRANSCRIPTIONAL REGULATOR BETI"/>
    <property type="match status" value="1"/>
</dbReference>
<feature type="domain" description="HTH tetR-type" evidence="5">
    <location>
        <begin position="20"/>
        <end position="80"/>
    </location>
</feature>
<dbReference type="SUPFAM" id="SSF46689">
    <property type="entry name" value="Homeodomain-like"/>
    <property type="match status" value="1"/>
</dbReference>
<protein>
    <submittedName>
        <fullName evidence="6">TetR family transcriptional regulator</fullName>
    </submittedName>
</protein>
<keyword evidence="1" id="KW-0805">Transcription regulation</keyword>
<dbReference type="Pfam" id="PF00440">
    <property type="entry name" value="TetR_N"/>
    <property type="match status" value="1"/>
</dbReference>
<keyword evidence="2 4" id="KW-0238">DNA-binding</keyword>
<evidence type="ECO:0000313" key="6">
    <source>
        <dbReference type="EMBL" id="TQL51573.1"/>
    </source>
</evidence>
<evidence type="ECO:0000256" key="4">
    <source>
        <dbReference type="PROSITE-ProRule" id="PRU00335"/>
    </source>
</evidence>
<reference evidence="6 7" key="1">
    <citation type="submission" date="2019-06" db="EMBL/GenBank/DDBJ databases">
        <title>Sequencing the genomes of 1000 actinobacteria strains.</title>
        <authorList>
            <person name="Klenk H.-P."/>
        </authorList>
    </citation>
    <scope>NUCLEOTIDE SEQUENCE [LARGE SCALE GENOMIC DNA]</scope>
    <source>
        <strain evidence="6 7">DSM 12335</strain>
    </source>
</reference>
<comment type="caution">
    <text evidence="6">The sequence shown here is derived from an EMBL/GenBank/DDBJ whole genome shotgun (WGS) entry which is preliminary data.</text>
</comment>
<proteinExistence type="predicted"/>
<keyword evidence="3" id="KW-0804">Transcription</keyword>
<accession>A0A542YTZ8</accession>
<dbReference type="SUPFAM" id="SSF48498">
    <property type="entry name" value="Tetracyclin repressor-like, C-terminal domain"/>
    <property type="match status" value="1"/>
</dbReference>
<dbReference type="GO" id="GO:0000976">
    <property type="term" value="F:transcription cis-regulatory region binding"/>
    <property type="evidence" value="ECO:0007669"/>
    <property type="project" value="TreeGrafter"/>
</dbReference>
<keyword evidence="7" id="KW-1185">Reference proteome</keyword>
<dbReference type="AlphaFoldDB" id="A0A542YTZ8"/>
<dbReference type="InterPro" id="IPR050109">
    <property type="entry name" value="HTH-type_TetR-like_transc_reg"/>
</dbReference>